<feature type="region of interest" description="Disordered" evidence="1">
    <location>
        <begin position="1"/>
        <end position="139"/>
    </location>
</feature>
<sequence length="685" mass="76977">MSSPQKITSFFKRPKFAQTDQDTRLESPGEDPAPQSSPLTELSSQLLPSDVTIPDTPGGPSAQLKRSLLLSAGTQNGNDEAPRSSFQTPPTGAADHDPAPQSSFQSSRTGTPFSSSQRITKNGKQFVTNSDSESDSIGSIDSHQDILSMFLPKATPNPQTGKDEAKTMRDRPAPNVKSVPLWKMAPPKYKNTLDNLVIQTVDDNEIEARITKIKASIEAEAARNDHKKGGGGLNEEVLASALDNGNDDSIGLQRIINAVRRTEALELKKTWSFFDLETELPPTQEFPRECVCPGTYLAVLRDPESRERPFYSGIIDYAISKDLIADELVRWIFFAIPSENRDNLRHAYCRALKRLSPGRMKSLIQPEDIDTLFWHMSARPEALTLTDLIVPDTHLRDNAPESQPPHYTALLSVLDFFREAAARFADDTRNRILHYLLRLPLDTSLTQDFTLCSAIEQTITAVLDETPAEFADELATNICYIAHSTLQDAELQSRLLDHIAPANDWIATLRRRLAYIFLTKDFSVSPGSQHRKAEVNRINNILKHPRFNVKRWKKKGAPQYDYAELISITTFLEIIIDSGWSETQFPDRRAEDEYNKEVDVLADRIKKIFSAIEDSGASHLMRTLAKGALESLHYRVLYSVRTKPREKNSLFGKYDPEEDNQTTINFPPAEKKEKKVTILSNKPET</sequence>
<dbReference type="EMBL" id="PVWQ01000009">
    <property type="protein sequence ID" value="RDW72646.1"/>
    <property type="molecule type" value="Genomic_DNA"/>
</dbReference>
<feature type="compositionally biased region" description="Polar residues" evidence="1">
    <location>
        <begin position="100"/>
        <end position="129"/>
    </location>
</feature>
<name>A0A3D8RFA8_9EURO</name>
<comment type="caution">
    <text evidence="2">The sequence shown here is derived from an EMBL/GenBank/DDBJ whole genome shotgun (WGS) entry which is preliminary data.</text>
</comment>
<feature type="region of interest" description="Disordered" evidence="1">
    <location>
        <begin position="648"/>
        <end position="685"/>
    </location>
</feature>
<evidence type="ECO:0000313" key="2">
    <source>
        <dbReference type="EMBL" id="RDW72646.1"/>
    </source>
</evidence>
<dbReference type="Proteomes" id="UP000256690">
    <property type="component" value="Unassembled WGS sequence"/>
</dbReference>
<keyword evidence="3" id="KW-1185">Reference proteome</keyword>
<protein>
    <submittedName>
        <fullName evidence="2">Uncharacterized protein</fullName>
    </submittedName>
</protein>
<feature type="compositionally biased region" description="Polar residues" evidence="1">
    <location>
        <begin position="34"/>
        <end position="47"/>
    </location>
</feature>
<accession>A0A3D8RFA8</accession>
<dbReference type="AlphaFoldDB" id="A0A3D8RFA8"/>
<proteinExistence type="predicted"/>
<dbReference type="RefSeq" id="XP_026601866.1">
    <property type="nucleotide sequence ID" value="XM_026749834.1"/>
</dbReference>
<feature type="compositionally biased region" description="Polar residues" evidence="1">
    <location>
        <begin position="72"/>
        <end position="90"/>
    </location>
</feature>
<gene>
    <name evidence="2" type="ORF">DSM5745_07818</name>
</gene>
<dbReference type="OrthoDB" id="5350396at2759"/>
<organism evidence="2 3">
    <name type="scientific">Aspergillus mulundensis</name>
    <dbReference type="NCBI Taxonomy" id="1810919"/>
    <lineage>
        <taxon>Eukaryota</taxon>
        <taxon>Fungi</taxon>
        <taxon>Dikarya</taxon>
        <taxon>Ascomycota</taxon>
        <taxon>Pezizomycotina</taxon>
        <taxon>Eurotiomycetes</taxon>
        <taxon>Eurotiomycetidae</taxon>
        <taxon>Eurotiales</taxon>
        <taxon>Aspergillaceae</taxon>
        <taxon>Aspergillus</taxon>
        <taxon>Aspergillus subgen. Nidulantes</taxon>
    </lineage>
</organism>
<dbReference type="GeneID" id="38118188"/>
<feature type="region of interest" description="Disordered" evidence="1">
    <location>
        <begin position="151"/>
        <end position="179"/>
    </location>
</feature>
<evidence type="ECO:0000256" key="1">
    <source>
        <dbReference type="SAM" id="MobiDB-lite"/>
    </source>
</evidence>
<feature type="compositionally biased region" description="Basic and acidic residues" evidence="1">
    <location>
        <begin position="161"/>
        <end position="172"/>
    </location>
</feature>
<evidence type="ECO:0000313" key="3">
    <source>
        <dbReference type="Proteomes" id="UP000256690"/>
    </source>
</evidence>
<dbReference type="STRING" id="1810919.A0A3D8RFA8"/>
<reference evidence="2 3" key="1">
    <citation type="journal article" date="2018" name="IMA Fungus">
        <title>IMA Genome-F 9: Draft genome sequence of Annulohypoxylon stygium, Aspergillus mulundensis, Berkeleyomyces basicola (syn. Thielaviopsis basicola), Ceratocystis smalleyi, two Cercospora beticola strains, Coleophoma cylindrospora, Fusarium fracticaudum, Phialophora cf. hyalina, and Morchella septimelata.</title>
        <authorList>
            <person name="Wingfield B.D."/>
            <person name="Bills G.F."/>
            <person name="Dong Y."/>
            <person name="Huang W."/>
            <person name="Nel W.J."/>
            <person name="Swalarsk-Parry B.S."/>
            <person name="Vaghefi N."/>
            <person name="Wilken P.M."/>
            <person name="An Z."/>
            <person name="de Beer Z.W."/>
            <person name="De Vos L."/>
            <person name="Chen L."/>
            <person name="Duong T.A."/>
            <person name="Gao Y."/>
            <person name="Hammerbacher A."/>
            <person name="Kikkert J.R."/>
            <person name="Li Y."/>
            <person name="Li H."/>
            <person name="Li K."/>
            <person name="Li Q."/>
            <person name="Liu X."/>
            <person name="Ma X."/>
            <person name="Naidoo K."/>
            <person name="Pethybridge S.J."/>
            <person name="Sun J."/>
            <person name="Steenkamp E.T."/>
            <person name="van der Nest M.A."/>
            <person name="van Wyk S."/>
            <person name="Wingfield M.J."/>
            <person name="Xiong C."/>
            <person name="Yue Q."/>
            <person name="Zhang X."/>
        </authorList>
    </citation>
    <scope>NUCLEOTIDE SEQUENCE [LARGE SCALE GENOMIC DNA]</scope>
    <source>
        <strain evidence="2 3">DSM 5745</strain>
    </source>
</reference>